<evidence type="ECO:0000256" key="1">
    <source>
        <dbReference type="SAM" id="MobiDB-lite"/>
    </source>
</evidence>
<organism evidence="2">
    <name type="scientific">Thermoleptolyngbya oregonensis NK1-22</name>
    <dbReference type="NCBI Taxonomy" id="2547457"/>
    <lineage>
        <taxon>Bacteria</taxon>
        <taxon>Bacillati</taxon>
        <taxon>Cyanobacteriota</taxon>
        <taxon>Cyanophyceae</taxon>
        <taxon>Oculatellales</taxon>
        <taxon>Oculatellaceae</taxon>
        <taxon>Thermoleptolyngbya</taxon>
    </lineage>
</organism>
<gene>
    <name evidence="2" type="ORF">HNI00_10665</name>
</gene>
<sequence>MKTQVGSATTRQWTLGWRTVSVMLPGTIRKAFAQAVRHTLPAGIALLLAGCPATTPSASLSETSNSSSPSASPQSTANLPRSEKPSASTGGNGQSAALSATATKSGTEENWAVQQAILNDPLLNAAINREFERVSGRDPADVHPLQVGAIAIVENYALAEYSAGVGDLPMDGYGLLIRQNNRWLMLDSIGFPGEIVLAQMANLGLPEATIQQLLNAFRQAGANFEVSDMPMYQPVMPCVTRLDDPNPPTNVRFTPVVASDNAIGQLPNGTSLTVIAPLDGWLKVRQPLVGWVSMNLTRVSCGNSLDEVQRNLDELQLKEEELAVEAADTLVRYLYRGADGVFAEAAIARFNGFAIDRFYALEAALDRHTEEVRRQVLQRVIAPGMHPQAVANFNEALNRPDLSPTLKTWRALNPYK</sequence>
<name>A0AA96YBF1_9CYAN</name>
<dbReference type="RefSeq" id="WP_316793141.1">
    <property type="nucleotide sequence ID" value="NZ_CP053540.1"/>
</dbReference>
<protein>
    <recommendedName>
        <fullName evidence="3">SH3 domain-containing protein</fullName>
    </recommendedName>
</protein>
<evidence type="ECO:0000313" key="2">
    <source>
        <dbReference type="EMBL" id="WOB43565.1"/>
    </source>
</evidence>
<dbReference type="KEGG" id="tog:HNI00_10665"/>
<evidence type="ECO:0008006" key="3">
    <source>
        <dbReference type="Google" id="ProtNLM"/>
    </source>
</evidence>
<feature type="region of interest" description="Disordered" evidence="1">
    <location>
        <begin position="56"/>
        <end position="103"/>
    </location>
</feature>
<feature type="compositionally biased region" description="Low complexity" evidence="1">
    <location>
        <begin position="56"/>
        <end position="77"/>
    </location>
</feature>
<dbReference type="EMBL" id="CP053540">
    <property type="protein sequence ID" value="WOB43565.1"/>
    <property type="molecule type" value="Genomic_DNA"/>
</dbReference>
<dbReference type="AlphaFoldDB" id="A0AA96YBF1"/>
<feature type="compositionally biased region" description="Polar residues" evidence="1">
    <location>
        <begin position="85"/>
        <end position="103"/>
    </location>
</feature>
<accession>A0AA96YBF1</accession>
<proteinExistence type="predicted"/>
<reference evidence="2" key="1">
    <citation type="submission" date="2020-05" db="EMBL/GenBank/DDBJ databases">
        <authorList>
            <person name="Zhu T."/>
            <person name="Keshari N."/>
            <person name="Lu X."/>
        </authorList>
    </citation>
    <scope>NUCLEOTIDE SEQUENCE</scope>
    <source>
        <strain evidence="2">NK1-22</strain>
    </source>
</reference>